<dbReference type="InterPro" id="IPR046960">
    <property type="entry name" value="PPR_At4g14850-like_plant"/>
</dbReference>
<dbReference type="AlphaFoldDB" id="A0ABD2YHV2"/>
<gene>
    <name evidence="5" type="ORF">ACH5RR_031873</name>
</gene>
<evidence type="ECO:0000313" key="6">
    <source>
        <dbReference type="Proteomes" id="UP001630127"/>
    </source>
</evidence>
<feature type="repeat" description="PPR" evidence="3">
    <location>
        <begin position="204"/>
        <end position="238"/>
    </location>
</feature>
<dbReference type="InterPro" id="IPR011990">
    <property type="entry name" value="TPR-like_helical_dom_sf"/>
</dbReference>
<accession>A0ABD2YHV2</accession>
<dbReference type="PANTHER" id="PTHR47926">
    <property type="entry name" value="PENTATRICOPEPTIDE REPEAT-CONTAINING PROTEIN"/>
    <property type="match status" value="1"/>
</dbReference>
<dbReference type="Pfam" id="PF13041">
    <property type="entry name" value="PPR_2"/>
    <property type="match status" value="1"/>
</dbReference>
<dbReference type="Proteomes" id="UP001630127">
    <property type="component" value="Unassembled WGS sequence"/>
</dbReference>
<keyword evidence="2" id="KW-0677">Repeat</keyword>
<evidence type="ECO:0000259" key="4">
    <source>
        <dbReference type="Pfam" id="PF14432"/>
    </source>
</evidence>
<keyword evidence="6" id="KW-1185">Reference proteome</keyword>
<comment type="caution">
    <text evidence="5">The sequence shown here is derived from an EMBL/GenBank/DDBJ whole genome shotgun (WGS) entry which is preliminary data.</text>
</comment>
<feature type="repeat" description="PPR" evidence="3">
    <location>
        <begin position="173"/>
        <end position="203"/>
    </location>
</feature>
<dbReference type="Pfam" id="PF20431">
    <property type="entry name" value="E_motif"/>
    <property type="match status" value="1"/>
</dbReference>
<dbReference type="InterPro" id="IPR046848">
    <property type="entry name" value="E_motif"/>
</dbReference>
<evidence type="ECO:0000256" key="3">
    <source>
        <dbReference type="PROSITE-ProRule" id="PRU00708"/>
    </source>
</evidence>
<protein>
    <recommendedName>
        <fullName evidence="4">DYW domain-containing protein</fullName>
    </recommendedName>
</protein>
<reference evidence="5 6" key="1">
    <citation type="submission" date="2024-11" db="EMBL/GenBank/DDBJ databases">
        <title>A near-complete genome assembly of Cinchona calisaya.</title>
        <authorList>
            <person name="Lian D.C."/>
            <person name="Zhao X.W."/>
            <person name="Wei L."/>
        </authorList>
    </citation>
    <scope>NUCLEOTIDE SEQUENCE [LARGE SCALE GENOMIC DNA]</scope>
    <source>
        <tissue evidence="5">Nenye</tissue>
    </source>
</reference>
<name>A0ABD2YHV2_9GENT</name>
<comment type="similarity">
    <text evidence="1">Belongs to the PPR family. PCMP-H subfamily.</text>
</comment>
<dbReference type="Pfam" id="PF14432">
    <property type="entry name" value="DYW_deaminase"/>
    <property type="match status" value="1"/>
</dbReference>
<sequence>MHYSHLLHQLKQCIKLQAPLSEGQKIHAHILKTGLDFCLGHLSNVLIDLYGKCGHLQDALRVFEKMPNRDLFSWASILTAHNQANLPQCSLSLFGKMSSLDRWLKPDHFVFASLVKACASLSDARLGQQVHARFVVSPFSDDDVVKSSLVDMYAKCGLPDKACVVFDSICSKNLVSWTAVIFGYARRGRKCEAIEMLQRLEEKNLYAWTALISGLVHSGQYVDAFGLFSQMRRGGVEIEDPFVLSSITGAAASLAALVLGKQVHCLVLALGYDSCVFVGNALVDMYAKCSDVAAAKKIFDGMWERDVISWTSIIVGMAQHGRAGEALALYDEMILVGLKPNEVTFVGLIYACSHVGLVERGRDLFTSMVKDYGLNPSLHHYTCLLDVYSRSGHLNAAEDLLINMPFQPDEAAWAALLSACKRHGNTDMGVRVADCLLTLGPQDPSTCILLSNVYAGSGIWKNVSKVRKVMEDMETKKEPGYSWIDLGKESLVFYAGESSIPMKNEISYLLKEMDAKMRKRGYVPDTSLVLHDMEQQEKERQLFWHSERLAVAYGLLKSVPGAVIRIVKNLRVCGDCHTVLKFICSITNREIIVRDASRFHHFKDGKCSCCDFW</sequence>
<dbReference type="PANTHER" id="PTHR47926:SF495">
    <property type="entry name" value="DYW DOMAIN-CONTAINING PROTEIN"/>
    <property type="match status" value="1"/>
</dbReference>
<feature type="repeat" description="PPR" evidence="3">
    <location>
        <begin position="306"/>
        <end position="340"/>
    </location>
</feature>
<evidence type="ECO:0000256" key="1">
    <source>
        <dbReference type="ARBA" id="ARBA00006643"/>
    </source>
</evidence>
<evidence type="ECO:0000256" key="2">
    <source>
        <dbReference type="ARBA" id="ARBA00022737"/>
    </source>
</evidence>
<feature type="domain" description="DYW" evidence="4">
    <location>
        <begin position="521"/>
        <end position="613"/>
    </location>
</feature>
<dbReference type="Gene3D" id="1.25.40.10">
    <property type="entry name" value="Tetratricopeptide repeat domain"/>
    <property type="match status" value="4"/>
</dbReference>
<dbReference type="Pfam" id="PF01535">
    <property type="entry name" value="PPR"/>
    <property type="match status" value="5"/>
</dbReference>
<dbReference type="InterPro" id="IPR002885">
    <property type="entry name" value="PPR_rpt"/>
</dbReference>
<organism evidence="5 6">
    <name type="scientific">Cinchona calisaya</name>
    <dbReference type="NCBI Taxonomy" id="153742"/>
    <lineage>
        <taxon>Eukaryota</taxon>
        <taxon>Viridiplantae</taxon>
        <taxon>Streptophyta</taxon>
        <taxon>Embryophyta</taxon>
        <taxon>Tracheophyta</taxon>
        <taxon>Spermatophyta</taxon>
        <taxon>Magnoliopsida</taxon>
        <taxon>eudicotyledons</taxon>
        <taxon>Gunneridae</taxon>
        <taxon>Pentapetalae</taxon>
        <taxon>asterids</taxon>
        <taxon>lamiids</taxon>
        <taxon>Gentianales</taxon>
        <taxon>Rubiaceae</taxon>
        <taxon>Cinchonoideae</taxon>
        <taxon>Cinchoneae</taxon>
        <taxon>Cinchona</taxon>
    </lineage>
</organism>
<evidence type="ECO:0000313" key="5">
    <source>
        <dbReference type="EMBL" id="KAL3506491.1"/>
    </source>
</evidence>
<dbReference type="EMBL" id="JBJUIK010000013">
    <property type="protein sequence ID" value="KAL3506491.1"/>
    <property type="molecule type" value="Genomic_DNA"/>
</dbReference>
<dbReference type="NCBIfam" id="TIGR00756">
    <property type="entry name" value="PPR"/>
    <property type="match status" value="3"/>
</dbReference>
<dbReference type="InterPro" id="IPR032867">
    <property type="entry name" value="DYW_dom"/>
</dbReference>
<dbReference type="PROSITE" id="PS51375">
    <property type="entry name" value="PPR"/>
    <property type="match status" value="3"/>
</dbReference>
<dbReference type="FunFam" id="1.25.40.10:FF:001093">
    <property type="entry name" value="Pentatricopeptide repeat-containing protein At2g34400"/>
    <property type="match status" value="1"/>
</dbReference>
<proteinExistence type="inferred from homology"/>